<reference evidence="1" key="1">
    <citation type="submission" date="2018-04" db="EMBL/GenBank/DDBJ databases">
        <title>Whole genome sequencing of Hypsizygus marmoreus.</title>
        <authorList>
            <person name="Choi I.-G."/>
            <person name="Min B."/>
            <person name="Kim J.-G."/>
            <person name="Kim S."/>
            <person name="Oh Y.-L."/>
            <person name="Kong W.-S."/>
            <person name="Park H."/>
            <person name="Jeong J."/>
            <person name="Song E.-S."/>
        </authorList>
    </citation>
    <scope>NUCLEOTIDE SEQUENCE [LARGE SCALE GENOMIC DNA]</scope>
    <source>
        <strain evidence="1">51987-8</strain>
    </source>
</reference>
<comment type="caution">
    <text evidence="1">The sequence shown here is derived from an EMBL/GenBank/DDBJ whole genome shotgun (WGS) entry which is preliminary data.</text>
</comment>
<keyword evidence="2" id="KW-1185">Reference proteome</keyword>
<dbReference type="OrthoDB" id="2634326at2759"/>
<proteinExistence type="predicted"/>
<protein>
    <submittedName>
        <fullName evidence="1">Uncharacterized protein</fullName>
    </submittedName>
</protein>
<dbReference type="Proteomes" id="UP000076154">
    <property type="component" value="Unassembled WGS sequence"/>
</dbReference>
<sequence>MDMSSTAQPPSWDALNADHSLLLFRMNEFDEKAIQPFDGLVGAVIEKGKYIVTSPNCKKIPYPPLSGDYPLWPQQFISMLAHLPLIRYPPRDPKDPLVIMWWMSTRDEFEWKNAVLSSLGHFRRTYIAHLRIPCTELVDCAHAEKYKKSTLALQYMALIPIFLNHLSLLPASLRTMQLLVYETQRLYLELLAIVDLIDIYELWMLGHLPIKPGTKVACVIGAFTNDLTVCADLQCAIIPAYLVRPSELIHTMQICEVVTAHVPEGFIPTEEHVQPTYRMIYRGPATIHKYGAMMRFTRNLHAYPNPFNLSRVEPRPEVLPSSFSLTNCQAHSQQYSSYARKNKPKSAFYEPQGWNKFEDLNDPIYPSAIPAWHSMLQNVDRSKTNIVHSEVMLTDFGYAFLELAMFVALEHRARRDACFQSWLRYCSVLIHHFSAENSDAQPMSGKAWHTLLSLDYIIPHASTSKLDQQPTKSALCRNSLRDFLQNCLDVEGVIFDEEPERSAQCDTWMGKDFSALEDRDFKEILWEMAELNF</sequence>
<dbReference type="EMBL" id="LUEZ02000090">
    <property type="protein sequence ID" value="RDB18590.1"/>
    <property type="molecule type" value="Genomic_DNA"/>
</dbReference>
<dbReference type="InParanoid" id="A0A369JBJ6"/>
<dbReference type="AlphaFoldDB" id="A0A369JBJ6"/>
<organism evidence="1 2">
    <name type="scientific">Hypsizygus marmoreus</name>
    <name type="common">White beech mushroom</name>
    <name type="synonym">Agaricus marmoreus</name>
    <dbReference type="NCBI Taxonomy" id="39966"/>
    <lineage>
        <taxon>Eukaryota</taxon>
        <taxon>Fungi</taxon>
        <taxon>Dikarya</taxon>
        <taxon>Basidiomycota</taxon>
        <taxon>Agaricomycotina</taxon>
        <taxon>Agaricomycetes</taxon>
        <taxon>Agaricomycetidae</taxon>
        <taxon>Agaricales</taxon>
        <taxon>Tricholomatineae</taxon>
        <taxon>Lyophyllaceae</taxon>
        <taxon>Hypsizygus</taxon>
    </lineage>
</organism>
<accession>A0A369JBJ6</accession>
<name>A0A369JBJ6_HYPMA</name>
<evidence type="ECO:0000313" key="1">
    <source>
        <dbReference type="EMBL" id="RDB18590.1"/>
    </source>
</evidence>
<evidence type="ECO:0000313" key="2">
    <source>
        <dbReference type="Proteomes" id="UP000076154"/>
    </source>
</evidence>
<gene>
    <name evidence="1" type="ORF">Hypma_014783</name>
</gene>